<dbReference type="RefSeq" id="WP_377123301.1">
    <property type="nucleotide sequence ID" value="NZ_JBHRSD010000014.1"/>
</dbReference>
<reference evidence="2" key="1">
    <citation type="journal article" date="2019" name="Int. J. Syst. Evol. Microbiol.">
        <title>The Global Catalogue of Microorganisms (GCM) 10K type strain sequencing project: providing services to taxonomists for standard genome sequencing and annotation.</title>
        <authorList>
            <consortium name="The Broad Institute Genomics Platform"/>
            <consortium name="The Broad Institute Genome Sequencing Center for Infectious Disease"/>
            <person name="Wu L."/>
            <person name="Ma J."/>
        </authorList>
    </citation>
    <scope>NUCLEOTIDE SEQUENCE [LARGE SCALE GENOMIC DNA]</scope>
    <source>
        <strain evidence="2">KCTC 42730</strain>
    </source>
</reference>
<name>A0ABV7CIZ8_9GAMM</name>
<proteinExistence type="predicted"/>
<dbReference type="Proteomes" id="UP001595453">
    <property type="component" value="Unassembled WGS sequence"/>
</dbReference>
<accession>A0ABV7CIZ8</accession>
<protein>
    <submittedName>
        <fullName evidence="1">Uncharacterized protein</fullName>
    </submittedName>
</protein>
<evidence type="ECO:0000313" key="2">
    <source>
        <dbReference type="Proteomes" id="UP001595453"/>
    </source>
</evidence>
<sequence>MAIITYTSLSNIKNFSINELPNTPQQIEQQLHNYNEMAHAYSPAPFDLIRLSMTQPLTSQYCAAYSLTAVAATFGILPEDKTIAVTRGEGCPSKVTLSCDDNFSTLALKLFTLTRFDVEEIKKLFDLKCESERSEKVARVLEEAKKGGSMPRRVAEVAESLGLQATLFVTSDAYDNFATLAQKMIKELGSTASPQEVLAFVFGDPQKFTVTNSPMPIPQADELNLVLVSTPVNSLHWVALSSDSTYFDSLRNYQPGGQFGCVGSSWSSRPYVDTGVWVTVKRKTQQSLAPVKLNSEGLFTFD</sequence>
<dbReference type="Pfam" id="PF25855">
    <property type="entry name" value="IpaJ_protease"/>
    <property type="match status" value="1"/>
</dbReference>
<evidence type="ECO:0000313" key="1">
    <source>
        <dbReference type="EMBL" id="MFC3032620.1"/>
    </source>
</evidence>
<dbReference type="EMBL" id="JBHRSD010000014">
    <property type="protein sequence ID" value="MFC3032620.1"/>
    <property type="molecule type" value="Genomic_DNA"/>
</dbReference>
<dbReference type="InterPro" id="IPR058988">
    <property type="entry name" value="IpaJ"/>
</dbReference>
<keyword evidence="2" id="KW-1185">Reference proteome</keyword>
<comment type="caution">
    <text evidence="1">The sequence shown here is derived from an EMBL/GenBank/DDBJ whole genome shotgun (WGS) entry which is preliminary data.</text>
</comment>
<organism evidence="1 2">
    <name type="scientific">Pseudoalteromonas fenneropenaei</name>
    <dbReference type="NCBI Taxonomy" id="1737459"/>
    <lineage>
        <taxon>Bacteria</taxon>
        <taxon>Pseudomonadati</taxon>
        <taxon>Pseudomonadota</taxon>
        <taxon>Gammaproteobacteria</taxon>
        <taxon>Alteromonadales</taxon>
        <taxon>Pseudoalteromonadaceae</taxon>
        <taxon>Pseudoalteromonas</taxon>
    </lineage>
</organism>
<gene>
    <name evidence="1" type="ORF">ACFOEE_08820</name>
</gene>